<dbReference type="GO" id="GO:0003676">
    <property type="term" value="F:nucleic acid binding"/>
    <property type="evidence" value="ECO:0007669"/>
    <property type="project" value="InterPro"/>
</dbReference>
<dbReference type="InterPro" id="IPR001878">
    <property type="entry name" value="Znf_CCHC"/>
</dbReference>
<feature type="compositionally biased region" description="Acidic residues" evidence="2">
    <location>
        <begin position="172"/>
        <end position="183"/>
    </location>
</feature>
<evidence type="ECO:0000256" key="2">
    <source>
        <dbReference type="SAM" id="MobiDB-lite"/>
    </source>
</evidence>
<dbReference type="AlphaFoldDB" id="A0A388KLB4"/>
<evidence type="ECO:0000256" key="1">
    <source>
        <dbReference type="PROSITE-ProRule" id="PRU00047"/>
    </source>
</evidence>
<dbReference type="EMBL" id="BFEA01000136">
    <property type="protein sequence ID" value="GBG70836.1"/>
    <property type="molecule type" value="Genomic_DNA"/>
</dbReference>
<feature type="domain" description="CCHC-type" evidence="3">
    <location>
        <begin position="221"/>
        <end position="235"/>
    </location>
</feature>
<evidence type="ECO:0000313" key="5">
    <source>
        <dbReference type="Proteomes" id="UP000265515"/>
    </source>
</evidence>
<feature type="region of interest" description="Disordered" evidence="2">
    <location>
        <begin position="114"/>
        <end position="213"/>
    </location>
</feature>
<reference evidence="4 5" key="1">
    <citation type="journal article" date="2018" name="Cell">
        <title>The Chara Genome: Secondary Complexity and Implications for Plant Terrestrialization.</title>
        <authorList>
            <person name="Nishiyama T."/>
            <person name="Sakayama H."/>
            <person name="Vries J.D."/>
            <person name="Buschmann H."/>
            <person name="Saint-Marcoux D."/>
            <person name="Ullrich K.K."/>
            <person name="Haas F.B."/>
            <person name="Vanderstraeten L."/>
            <person name="Becker D."/>
            <person name="Lang D."/>
            <person name="Vosolsobe S."/>
            <person name="Rombauts S."/>
            <person name="Wilhelmsson P.K.I."/>
            <person name="Janitza P."/>
            <person name="Kern R."/>
            <person name="Heyl A."/>
            <person name="Rumpler F."/>
            <person name="Villalobos L.I.A.C."/>
            <person name="Clay J.M."/>
            <person name="Skokan R."/>
            <person name="Toyoda A."/>
            <person name="Suzuki Y."/>
            <person name="Kagoshima H."/>
            <person name="Schijlen E."/>
            <person name="Tajeshwar N."/>
            <person name="Catarino B."/>
            <person name="Hetherington A.J."/>
            <person name="Saltykova A."/>
            <person name="Bonnot C."/>
            <person name="Breuninger H."/>
            <person name="Symeonidi A."/>
            <person name="Radhakrishnan G.V."/>
            <person name="Van Nieuwerburgh F."/>
            <person name="Deforce D."/>
            <person name="Chang C."/>
            <person name="Karol K.G."/>
            <person name="Hedrich R."/>
            <person name="Ulvskov P."/>
            <person name="Glockner G."/>
            <person name="Delwiche C.F."/>
            <person name="Petrasek J."/>
            <person name="Van de Peer Y."/>
            <person name="Friml J."/>
            <person name="Beilby M."/>
            <person name="Dolan L."/>
            <person name="Kohara Y."/>
            <person name="Sugano S."/>
            <person name="Fujiyama A."/>
            <person name="Delaux P.-M."/>
            <person name="Quint M."/>
            <person name="TheiBen G."/>
            <person name="Hagemann M."/>
            <person name="Harholt J."/>
            <person name="Dunand C."/>
            <person name="Zachgo S."/>
            <person name="Langdale J."/>
            <person name="Maumus F."/>
            <person name="Straeten D.V.D."/>
            <person name="Gould S.B."/>
            <person name="Rensing S.A."/>
        </authorList>
    </citation>
    <scope>NUCLEOTIDE SEQUENCE [LARGE SCALE GENOMIC DNA]</scope>
    <source>
        <strain evidence="4 5">S276</strain>
    </source>
</reference>
<feature type="compositionally biased region" description="Basic and acidic residues" evidence="2">
    <location>
        <begin position="128"/>
        <end position="141"/>
    </location>
</feature>
<keyword evidence="1" id="KW-0862">Zinc</keyword>
<gene>
    <name evidence="4" type="ORF">CBR_g8136</name>
</gene>
<dbReference type="Gramene" id="GBG70836">
    <property type="protein sequence ID" value="GBG70836"/>
    <property type="gene ID" value="CBR_g8136"/>
</dbReference>
<keyword evidence="1" id="KW-0479">Metal-binding</keyword>
<evidence type="ECO:0000259" key="3">
    <source>
        <dbReference type="PROSITE" id="PS50158"/>
    </source>
</evidence>
<comment type="caution">
    <text evidence="4">The sequence shown here is derived from an EMBL/GenBank/DDBJ whole genome shotgun (WGS) entry which is preliminary data.</text>
</comment>
<evidence type="ECO:0000313" key="4">
    <source>
        <dbReference type="EMBL" id="GBG70836.1"/>
    </source>
</evidence>
<name>A0A388KLB4_CHABU</name>
<feature type="compositionally biased region" description="Basic and acidic residues" evidence="2">
    <location>
        <begin position="184"/>
        <end position="213"/>
    </location>
</feature>
<keyword evidence="5" id="KW-1185">Reference proteome</keyword>
<dbReference type="Proteomes" id="UP000265515">
    <property type="component" value="Unassembled WGS sequence"/>
</dbReference>
<organism evidence="4 5">
    <name type="scientific">Chara braunii</name>
    <name type="common">Braun's stonewort</name>
    <dbReference type="NCBI Taxonomy" id="69332"/>
    <lineage>
        <taxon>Eukaryota</taxon>
        <taxon>Viridiplantae</taxon>
        <taxon>Streptophyta</taxon>
        <taxon>Charophyceae</taxon>
        <taxon>Charales</taxon>
        <taxon>Characeae</taxon>
        <taxon>Chara</taxon>
    </lineage>
</organism>
<feature type="region of interest" description="Disordered" evidence="2">
    <location>
        <begin position="1"/>
        <end position="32"/>
    </location>
</feature>
<protein>
    <recommendedName>
        <fullName evidence="3">CCHC-type domain-containing protein</fullName>
    </recommendedName>
</protein>
<dbReference type="GO" id="GO:0008270">
    <property type="term" value="F:zinc ion binding"/>
    <property type="evidence" value="ECO:0007669"/>
    <property type="project" value="UniProtKB-KW"/>
</dbReference>
<proteinExistence type="predicted"/>
<accession>A0A388KLB4</accession>
<dbReference type="PROSITE" id="PS50158">
    <property type="entry name" value="ZF_CCHC"/>
    <property type="match status" value="1"/>
</dbReference>
<sequence length="257" mass="27401">MEESSSQDVVPLSASPPVPTQAGQREDDGSNVVKTQEVHMISMPRIFVDTTEPSKRMDVSNALSSDAGATYGSLLQTFAALEGTSEMQSESGVGLSVPDSQLQPELCTGKGDAQVHLTPQGGAAADGGKGEDVEGILHPRNLETLTDDFDYGGEGGNDVVNTRGVGKKKADSEEDDDDDDDNDGCGKKGDSSRSQKNGKNGDRGNRERRKYDERSKRSFVCYYCGEGGHTITYCKPLEEDVRSGVAKKDAKGHVCDS</sequence>
<keyword evidence="1" id="KW-0863">Zinc-finger</keyword>